<protein>
    <submittedName>
        <fullName evidence="2">Uncharacterized protein</fullName>
    </submittedName>
</protein>
<sequence length="139" mass="15295">MSLTGRANIRIKDEKDPGNIRNYSNVKLQLTTGKSDPNLILQLPIDNEVVGRFNLRDCSYLDRSSSRGVVECIRNNSTEEILLILNSTEESAPLLEHMRNYLMAGPEATRGSTPESARRPAPEPARGPSPTPIPAPISN</sequence>
<feature type="non-terminal residue" evidence="2">
    <location>
        <position position="1"/>
    </location>
</feature>
<evidence type="ECO:0000313" key="3">
    <source>
        <dbReference type="Proteomes" id="UP000676336"/>
    </source>
</evidence>
<dbReference type="Proteomes" id="UP000676336">
    <property type="component" value="Unassembled WGS sequence"/>
</dbReference>
<feature type="compositionally biased region" description="Pro residues" evidence="1">
    <location>
        <begin position="122"/>
        <end position="139"/>
    </location>
</feature>
<dbReference type="AlphaFoldDB" id="A0A8S3JNY5"/>
<feature type="region of interest" description="Disordered" evidence="1">
    <location>
        <begin position="104"/>
        <end position="139"/>
    </location>
</feature>
<evidence type="ECO:0000256" key="1">
    <source>
        <dbReference type="SAM" id="MobiDB-lite"/>
    </source>
</evidence>
<name>A0A8S3JNY5_9BILA</name>
<gene>
    <name evidence="2" type="ORF">SMN809_LOCUS81651</name>
</gene>
<evidence type="ECO:0000313" key="2">
    <source>
        <dbReference type="EMBL" id="CAF5219935.1"/>
    </source>
</evidence>
<feature type="non-terminal residue" evidence="2">
    <location>
        <position position="139"/>
    </location>
</feature>
<dbReference type="EMBL" id="CAJOBI010349026">
    <property type="protein sequence ID" value="CAF5219935.1"/>
    <property type="molecule type" value="Genomic_DNA"/>
</dbReference>
<proteinExistence type="predicted"/>
<accession>A0A8S3JNY5</accession>
<comment type="caution">
    <text evidence="2">The sequence shown here is derived from an EMBL/GenBank/DDBJ whole genome shotgun (WGS) entry which is preliminary data.</text>
</comment>
<reference evidence="2" key="1">
    <citation type="submission" date="2021-02" db="EMBL/GenBank/DDBJ databases">
        <authorList>
            <person name="Nowell W R."/>
        </authorList>
    </citation>
    <scope>NUCLEOTIDE SEQUENCE</scope>
</reference>
<organism evidence="2 3">
    <name type="scientific">Rotaria magnacalcarata</name>
    <dbReference type="NCBI Taxonomy" id="392030"/>
    <lineage>
        <taxon>Eukaryota</taxon>
        <taxon>Metazoa</taxon>
        <taxon>Spiralia</taxon>
        <taxon>Gnathifera</taxon>
        <taxon>Rotifera</taxon>
        <taxon>Eurotatoria</taxon>
        <taxon>Bdelloidea</taxon>
        <taxon>Philodinida</taxon>
        <taxon>Philodinidae</taxon>
        <taxon>Rotaria</taxon>
    </lineage>
</organism>